<gene>
    <name evidence="9" type="ORF">H2200_005737</name>
</gene>
<sequence>MASFRPQSWPHPNYTDPEKRGGAALFICTCLTTAVVVMLRLYSRVRLTKSPGMDDWLLVAGFVLSIGQTFGEYKALTTWGWNMHVWDVPIDRLMYIRLSAWLIECFFLLGNACTKTSILLAYRRISARTHSTWFVQLTWAAIAFTIVYTVAFGLELVFVCRPFVSYWRSYSPDYTEKYTCGNEQIPIVLSAAASVFSDIYASILPMLLVRTLKLSSRQRLGLYLLFSAGLLTAGIGTARLLYLVKVTTNYRLGPDTADITWYGWPTFVSRTAALTDIEAHLAIICASLPALKVLFQRRRDSRAANVYPSRQSRWKPLMHSPPPTHGSRDRISPIPRRSLVSNGEGAASSKFLDRIPTPDSGSRRNDCRCALCRSIDALEKGLATPST</sequence>
<feature type="domain" description="Rhodopsin" evidence="8">
    <location>
        <begin position="39"/>
        <end position="297"/>
    </location>
</feature>
<keyword evidence="4 7" id="KW-0472">Membrane</keyword>
<dbReference type="PANTHER" id="PTHR33048:SF129">
    <property type="entry name" value="INTEGRAL MEMBRANE PROTEIN-RELATED"/>
    <property type="match status" value="1"/>
</dbReference>
<feature type="transmembrane region" description="Helical" evidence="7">
    <location>
        <begin position="220"/>
        <end position="242"/>
    </location>
</feature>
<evidence type="ECO:0000256" key="7">
    <source>
        <dbReference type="SAM" id="Phobius"/>
    </source>
</evidence>
<keyword evidence="2 7" id="KW-0812">Transmembrane</keyword>
<feature type="region of interest" description="Disordered" evidence="6">
    <location>
        <begin position="312"/>
        <end position="364"/>
    </location>
</feature>
<comment type="subcellular location">
    <subcellularLocation>
        <location evidence="1">Membrane</location>
        <topology evidence="1">Multi-pass membrane protein</topology>
    </subcellularLocation>
</comment>
<proteinExistence type="inferred from homology"/>
<dbReference type="InterPro" id="IPR052337">
    <property type="entry name" value="SAT4-like"/>
</dbReference>
<dbReference type="InterPro" id="IPR049326">
    <property type="entry name" value="Rhodopsin_dom_fungi"/>
</dbReference>
<organism evidence="9 10">
    <name type="scientific">Cladophialophora chaetospira</name>
    <dbReference type="NCBI Taxonomy" id="386627"/>
    <lineage>
        <taxon>Eukaryota</taxon>
        <taxon>Fungi</taxon>
        <taxon>Dikarya</taxon>
        <taxon>Ascomycota</taxon>
        <taxon>Pezizomycotina</taxon>
        <taxon>Eurotiomycetes</taxon>
        <taxon>Chaetothyriomycetidae</taxon>
        <taxon>Chaetothyriales</taxon>
        <taxon>Herpotrichiellaceae</taxon>
        <taxon>Cladophialophora</taxon>
    </lineage>
</organism>
<evidence type="ECO:0000256" key="6">
    <source>
        <dbReference type="SAM" id="MobiDB-lite"/>
    </source>
</evidence>
<evidence type="ECO:0000313" key="10">
    <source>
        <dbReference type="Proteomes" id="UP001172673"/>
    </source>
</evidence>
<comment type="similarity">
    <text evidence="5">Belongs to the SAT4 family.</text>
</comment>
<dbReference type="EMBL" id="JAPDRK010000008">
    <property type="protein sequence ID" value="KAJ9609410.1"/>
    <property type="molecule type" value="Genomic_DNA"/>
</dbReference>
<feature type="transmembrane region" description="Helical" evidence="7">
    <location>
        <begin position="20"/>
        <end position="43"/>
    </location>
</feature>
<evidence type="ECO:0000256" key="1">
    <source>
        <dbReference type="ARBA" id="ARBA00004141"/>
    </source>
</evidence>
<name>A0AA38X9S8_9EURO</name>
<dbReference type="Pfam" id="PF20684">
    <property type="entry name" value="Fung_rhodopsin"/>
    <property type="match status" value="1"/>
</dbReference>
<comment type="caution">
    <text evidence="9">The sequence shown here is derived from an EMBL/GenBank/DDBJ whole genome shotgun (WGS) entry which is preliminary data.</text>
</comment>
<dbReference type="PANTHER" id="PTHR33048">
    <property type="entry name" value="PTH11-LIKE INTEGRAL MEMBRANE PROTEIN (AFU_ORTHOLOGUE AFUA_5G11245)"/>
    <property type="match status" value="1"/>
</dbReference>
<feature type="transmembrane region" description="Helical" evidence="7">
    <location>
        <begin position="133"/>
        <end position="164"/>
    </location>
</feature>
<evidence type="ECO:0000256" key="2">
    <source>
        <dbReference type="ARBA" id="ARBA00022692"/>
    </source>
</evidence>
<dbReference type="Proteomes" id="UP001172673">
    <property type="component" value="Unassembled WGS sequence"/>
</dbReference>
<feature type="transmembrane region" description="Helical" evidence="7">
    <location>
        <begin position="184"/>
        <end position="208"/>
    </location>
</feature>
<feature type="transmembrane region" description="Helical" evidence="7">
    <location>
        <begin position="93"/>
        <end position="112"/>
    </location>
</feature>
<reference evidence="9" key="1">
    <citation type="submission" date="2022-10" db="EMBL/GenBank/DDBJ databases">
        <title>Culturing micro-colonial fungi from biological soil crusts in the Mojave desert and describing Neophaeococcomyces mojavensis, and introducing the new genera and species Taxawa tesnikishii.</title>
        <authorList>
            <person name="Kurbessoian T."/>
            <person name="Stajich J.E."/>
        </authorList>
    </citation>
    <scope>NUCLEOTIDE SEQUENCE</scope>
    <source>
        <strain evidence="9">TK_41</strain>
    </source>
</reference>
<evidence type="ECO:0000256" key="4">
    <source>
        <dbReference type="ARBA" id="ARBA00023136"/>
    </source>
</evidence>
<evidence type="ECO:0000256" key="3">
    <source>
        <dbReference type="ARBA" id="ARBA00022989"/>
    </source>
</evidence>
<keyword evidence="3 7" id="KW-1133">Transmembrane helix</keyword>
<protein>
    <recommendedName>
        <fullName evidence="8">Rhodopsin domain-containing protein</fullName>
    </recommendedName>
</protein>
<accession>A0AA38X9S8</accession>
<evidence type="ECO:0000256" key="5">
    <source>
        <dbReference type="ARBA" id="ARBA00038359"/>
    </source>
</evidence>
<dbReference type="AlphaFoldDB" id="A0AA38X9S8"/>
<dbReference type="GO" id="GO:0016020">
    <property type="term" value="C:membrane"/>
    <property type="evidence" value="ECO:0007669"/>
    <property type="project" value="UniProtKB-SubCell"/>
</dbReference>
<keyword evidence="10" id="KW-1185">Reference proteome</keyword>
<evidence type="ECO:0000313" key="9">
    <source>
        <dbReference type="EMBL" id="KAJ9609410.1"/>
    </source>
</evidence>
<evidence type="ECO:0000259" key="8">
    <source>
        <dbReference type="Pfam" id="PF20684"/>
    </source>
</evidence>